<dbReference type="KEGG" id="pnd:Pla175_43710"/>
<proteinExistence type="predicted"/>
<dbReference type="EMBL" id="CP036291">
    <property type="protein sequence ID" value="QDU90957.1"/>
    <property type="molecule type" value="Genomic_DNA"/>
</dbReference>
<reference evidence="2 3" key="1">
    <citation type="submission" date="2019-02" db="EMBL/GenBank/DDBJ databases">
        <title>Deep-cultivation of Planctomycetes and their phenomic and genomic characterization uncovers novel biology.</title>
        <authorList>
            <person name="Wiegand S."/>
            <person name="Jogler M."/>
            <person name="Boedeker C."/>
            <person name="Pinto D."/>
            <person name="Vollmers J."/>
            <person name="Rivas-Marin E."/>
            <person name="Kohn T."/>
            <person name="Peeters S.H."/>
            <person name="Heuer A."/>
            <person name="Rast P."/>
            <person name="Oberbeckmann S."/>
            <person name="Bunk B."/>
            <person name="Jeske O."/>
            <person name="Meyerdierks A."/>
            <person name="Storesund J.E."/>
            <person name="Kallscheuer N."/>
            <person name="Luecker S."/>
            <person name="Lage O.M."/>
            <person name="Pohl T."/>
            <person name="Merkel B.J."/>
            <person name="Hornburger P."/>
            <person name="Mueller R.-W."/>
            <person name="Bruemmer F."/>
            <person name="Labrenz M."/>
            <person name="Spormann A.M."/>
            <person name="Op den Camp H."/>
            <person name="Overmann J."/>
            <person name="Amann R."/>
            <person name="Jetten M.S.M."/>
            <person name="Mascher T."/>
            <person name="Medema M.H."/>
            <person name="Devos D.P."/>
            <person name="Kaster A.-K."/>
            <person name="Ovreas L."/>
            <person name="Rohde M."/>
            <person name="Galperin M.Y."/>
            <person name="Jogler C."/>
        </authorList>
    </citation>
    <scope>NUCLEOTIDE SEQUENCE [LARGE SCALE GENOMIC DNA]</scope>
    <source>
        <strain evidence="2 3">Pla175</strain>
    </source>
</reference>
<sequence>MAVEDSGAPHLSDIYLLGSEAALGALVCSGGVERFAGQGWIASGAAAALQEGRVGGSTKPADEGAGGRASLLAEGEPSRRDEPWGGGDGGSPFTAAETFFRGPSRGGSGLSSHPPAVATEG</sequence>
<name>A0A518DHK6_9BACT</name>
<dbReference type="AlphaFoldDB" id="A0A518DHK6"/>
<keyword evidence="3" id="KW-1185">Reference proteome</keyword>
<evidence type="ECO:0000313" key="3">
    <source>
        <dbReference type="Proteomes" id="UP000317429"/>
    </source>
</evidence>
<organism evidence="2 3">
    <name type="scientific">Pirellulimonas nuda</name>
    <dbReference type="NCBI Taxonomy" id="2528009"/>
    <lineage>
        <taxon>Bacteria</taxon>
        <taxon>Pseudomonadati</taxon>
        <taxon>Planctomycetota</taxon>
        <taxon>Planctomycetia</taxon>
        <taxon>Pirellulales</taxon>
        <taxon>Lacipirellulaceae</taxon>
        <taxon>Pirellulimonas</taxon>
    </lineage>
</organism>
<dbReference type="Proteomes" id="UP000317429">
    <property type="component" value="Chromosome"/>
</dbReference>
<evidence type="ECO:0000313" key="2">
    <source>
        <dbReference type="EMBL" id="QDU90957.1"/>
    </source>
</evidence>
<protein>
    <submittedName>
        <fullName evidence="2">Uncharacterized protein</fullName>
    </submittedName>
</protein>
<evidence type="ECO:0000256" key="1">
    <source>
        <dbReference type="SAM" id="MobiDB-lite"/>
    </source>
</evidence>
<accession>A0A518DHK6</accession>
<gene>
    <name evidence="2" type="ORF">Pla175_43710</name>
</gene>
<feature type="region of interest" description="Disordered" evidence="1">
    <location>
        <begin position="51"/>
        <end position="121"/>
    </location>
</feature>